<evidence type="ECO:0000313" key="3">
    <source>
        <dbReference type="Proteomes" id="UP001156666"/>
    </source>
</evidence>
<comment type="caution">
    <text evidence="2">The sequence shown here is derived from an EMBL/GenBank/DDBJ whole genome shotgun (WGS) entry which is preliminary data.</text>
</comment>
<dbReference type="Gene3D" id="3.40.50.720">
    <property type="entry name" value="NAD(P)-binding Rossmann-like Domain"/>
    <property type="match status" value="1"/>
</dbReference>
<name>A0AA37WCT6_9BACT</name>
<dbReference type="Proteomes" id="UP001156666">
    <property type="component" value="Unassembled WGS sequence"/>
</dbReference>
<protein>
    <submittedName>
        <fullName evidence="2">NAD-dependent epimerase</fullName>
    </submittedName>
</protein>
<dbReference type="EMBL" id="BSOH01000007">
    <property type="protein sequence ID" value="GLR16856.1"/>
    <property type="molecule type" value="Genomic_DNA"/>
</dbReference>
<evidence type="ECO:0000259" key="1">
    <source>
        <dbReference type="Pfam" id="PF01370"/>
    </source>
</evidence>
<reference evidence="2" key="1">
    <citation type="journal article" date="2014" name="Int. J. Syst. Evol. Microbiol.">
        <title>Complete genome sequence of Corynebacterium casei LMG S-19264T (=DSM 44701T), isolated from a smear-ripened cheese.</title>
        <authorList>
            <consortium name="US DOE Joint Genome Institute (JGI-PGF)"/>
            <person name="Walter F."/>
            <person name="Albersmeier A."/>
            <person name="Kalinowski J."/>
            <person name="Ruckert C."/>
        </authorList>
    </citation>
    <scope>NUCLEOTIDE SEQUENCE</scope>
    <source>
        <strain evidence="2">NBRC 108769</strain>
    </source>
</reference>
<accession>A0AA37WCT6</accession>
<proteinExistence type="predicted"/>
<dbReference type="Pfam" id="PF01370">
    <property type="entry name" value="Epimerase"/>
    <property type="match status" value="1"/>
</dbReference>
<dbReference type="SUPFAM" id="SSF51735">
    <property type="entry name" value="NAD(P)-binding Rossmann-fold domains"/>
    <property type="match status" value="1"/>
</dbReference>
<dbReference type="GO" id="GO:0004029">
    <property type="term" value="F:aldehyde dehydrogenase (NAD+) activity"/>
    <property type="evidence" value="ECO:0007669"/>
    <property type="project" value="TreeGrafter"/>
</dbReference>
<feature type="domain" description="NAD-dependent epimerase/dehydratase" evidence="1">
    <location>
        <begin position="9"/>
        <end position="237"/>
    </location>
</feature>
<dbReference type="RefSeq" id="WP_235290962.1">
    <property type="nucleotide sequence ID" value="NZ_BSOH01000007.1"/>
</dbReference>
<dbReference type="InterPro" id="IPR051783">
    <property type="entry name" value="NAD(P)-dependent_oxidoreduct"/>
</dbReference>
<gene>
    <name evidence="2" type="ORF">GCM10007940_14710</name>
</gene>
<dbReference type="AlphaFoldDB" id="A0AA37WCT6"/>
<sequence length="341" mass="38682">MHIDNTDKIAITGGTGFLGSHIIRGLVEKGYSNIYALKRENSDLTLLSDIKDKIHWVEGDLLDIISLEELIQDAVYVIHSAAKVSYVPRDEEVVRKINVEGTFNVVNVCLEFKPKKLMFISSVAAIGRAKLDKLISEKTEWSEESFSTNYAVSKHMAELEIWRGKTEGLDVGIVNPSFILGPSFWGDSSTKLFTYVDQEKTFYPIGTNGFVDVRDVAKLTILYMESEVKNKRVIAVGTSMAYKDLLEKIAVKMEVKPPRKPLRKGLASFVSKLSAFKKNPTITKETVLITSGQFRYDNSLSKELFDYQYYNIDQSVEDTVRKFRESKAGKKSFAYFERIFD</sequence>
<dbReference type="InterPro" id="IPR036291">
    <property type="entry name" value="NAD(P)-bd_dom_sf"/>
</dbReference>
<keyword evidence="3" id="KW-1185">Reference proteome</keyword>
<dbReference type="GO" id="GO:0005737">
    <property type="term" value="C:cytoplasm"/>
    <property type="evidence" value="ECO:0007669"/>
    <property type="project" value="TreeGrafter"/>
</dbReference>
<dbReference type="InterPro" id="IPR001509">
    <property type="entry name" value="Epimerase_deHydtase"/>
</dbReference>
<dbReference type="PANTHER" id="PTHR48079:SF6">
    <property type="entry name" value="NAD(P)-BINDING DOMAIN-CONTAINING PROTEIN-RELATED"/>
    <property type="match status" value="1"/>
</dbReference>
<reference evidence="2" key="2">
    <citation type="submission" date="2023-01" db="EMBL/GenBank/DDBJ databases">
        <title>Draft genome sequence of Portibacter lacus strain NBRC 108769.</title>
        <authorList>
            <person name="Sun Q."/>
            <person name="Mori K."/>
        </authorList>
    </citation>
    <scope>NUCLEOTIDE SEQUENCE</scope>
    <source>
        <strain evidence="2">NBRC 108769</strain>
    </source>
</reference>
<organism evidence="2 3">
    <name type="scientific">Portibacter lacus</name>
    <dbReference type="NCBI Taxonomy" id="1099794"/>
    <lineage>
        <taxon>Bacteria</taxon>
        <taxon>Pseudomonadati</taxon>
        <taxon>Bacteroidota</taxon>
        <taxon>Saprospiria</taxon>
        <taxon>Saprospirales</taxon>
        <taxon>Haliscomenobacteraceae</taxon>
        <taxon>Portibacter</taxon>
    </lineage>
</organism>
<dbReference type="PANTHER" id="PTHR48079">
    <property type="entry name" value="PROTEIN YEEZ"/>
    <property type="match status" value="1"/>
</dbReference>
<evidence type="ECO:0000313" key="2">
    <source>
        <dbReference type="EMBL" id="GLR16856.1"/>
    </source>
</evidence>